<dbReference type="GO" id="GO:0009253">
    <property type="term" value="P:peptidoglycan catabolic process"/>
    <property type="evidence" value="ECO:0007669"/>
    <property type="project" value="InterPro"/>
</dbReference>
<dbReference type="InterPro" id="IPR002196">
    <property type="entry name" value="Glyco_hydro_24"/>
</dbReference>
<evidence type="ECO:0000256" key="3">
    <source>
        <dbReference type="RuleBase" id="RU003788"/>
    </source>
</evidence>
<dbReference type="SUPFAM" id="SSF53955">
    <property type="entry name" value="Lysozyme-like"/>
    <property type="match status" value="1"/>
</dbReference>
<dbReference type="Proteomes" id="UP000315112">
    <property type="component" value="Unassembled WGS sequence"/>
</dbReference>
<feature type="compositionally biased region" description="Polar residues" evidence="4">
    <location>
        <begin position="1"/>
        <end position="10"/>
    </location>
</feature>
<keyword evidence="3" id="KW-0378">Hydrolase</keyword>
<keyword evidence="3" id="KW-0326">Glycosidase</keyword>
<protein>
    <recommendedName>
        <fullName evidence="3">Lysozyme</fullName>
        <ecNumber evidence="3">3.2.1.17</ecNumber>
    </recommendedName>
</protein>
<dbReference type="InterPro" id="IPR023347">
    <property type="entry name" value="Lysozyme_dom_sf"/>
</dbReference>
<dbReference type="InterPro" id="IPR051018">
    <property type="entry name" value="Bacteriophage_GH24"/>
</dbReference>
<evidence type="ECO:0000256" key="2">
    <source>
        <dbReference type="ARBA" id="ARBA00022638"/>
    </source>
</evidence>
<name>A0A562Q0D8_9BURK</name>
<dbReference type="InterPro" id="IPR023346">
    <property type="entry name" value="Lysozyme-like_dom_sf"/>
</dbReference>
<dbReference type="GO" id="GO:0042742">
    <property type="term" value="P:defense response to bacterium"/>
    <property type="evidence" value="ECO:0007669"/>
    <property type="project" value="UniProtKB-KW"/>
</dbReference>
<dbReference type="GO" id="GO:0031640">
    <property type="term" value="P:killing of cells of another organism"/>
    <property type="evidence" value="ECO:0007669"/>
    <property type="project" value="UniProtKB-KW"/>
</dbReference>
<feature type="region of interest" description="Disordered" evidence="4">
    <location>
        <begin position="1"/>
        <end position="23"/>
    </location>
</feature>
<comment type="catalytic activity">
    <reaction evidence="3">
        <text>Hydrolysis of (1-&gt;4)-beta-linkages between N-acetylmuramic acid and N-acetyl-D-glucosamine residues in a peptidoglycan and between N-acetyl-D-glucosamine residues in chitodextrins.</text>
        <dbReference type="EC" id="3.2.1.17"/>
    </reaction>
</comment>
<evidence type="ECO:0000313" key="5">
    <source>
        <dbReference type="EMBL" id="TWI50114.1"/>
    </source>
</evidence>
<dbReference type="AlphaFoldDB" id="A0A562Q0D8"/>
<comment type="similarity">
    <text evidence="3">Belongs to the glycosyl hydrolase 24 family.</text>
</comment>
<sequence>MVTEAATPSANAGMRMSPAARTRMRDTEKVIRHYYNDMGKDKGNCTWGAGILAHRGVCSEEELARKVSDNEVNKEFDKRVGQAESNVRRGVDRTALTQDQFDALVSLTFNAGCGNARDVYVLANKGDFAGAAKLISGMTSVQINKGGKKKYVVAPGLVKRRAEESAPFQSDSDNERAEK</sequence>
<dbReference type="Pfam" id="PF00959">
    <property type="entry name" value="Phage_lysozyme"/>
    <property type="match status" value="1"/>
</dbReference>
<evidence type="ECO:0000256" key="4">
    <source>
        <dbReference type="SAM" id="MobiDB-lite"/>
    </source>
</evidence>
<evidence type="ECO:0000313" key="6">
    <source>
        <dbReference type="Proteomes" id="UP000315112"/>
    </source>
</evidence>
<comment type="caution">
    <text evidence="5">The sequence shown here is derived from an EMBL/GenBank/DDBJ whole genome shotgun (WGS) entry which is preliminary data.</text>
</comment>
<reference evidence="5 6" key="1">
    <citation type="journal article" date="2015" name="Stand. Genomic Sci.">
        <title>Genomic Encyclopedia of Bacterial and Archaeal Type Strains, Phase III: the genomes of soil and plant-associated and newly described type strains.</title>
        <authorList>
            <person name="Whitman W.B."/>
            <person name="Woyke T."/>
            <person name="Klenk H.P."/>
            <person name="Zhou Y."/>
            <person name="Lilburn T.G."/>
            <person name="Beck B.J."/>
            <person name="De Vos P."/>
            <person name="Vandamme P."/>
            <person name="Eisen J.A."/>
            <person name="Garrity G."/>
            <person name="Hugenholtz P."/>
            <person name="Kyrpides N.C."/>
        </authorList>
    </citation>
    <scope>NUCLEOTIDE SEQUENCE [LARGE SCALE GENOMIC DNA]</scope>
    <source>
        <strain evidence="5 6">CGMCC 1.10685</strain>
    </source>
</reference>
<dbReference type="Gene3D" id="1.10.530.40">
    <property type="match status" value="1"/>
</dbReference>
<keyword evidence="1 3" id="KW-0929">Antimicrobial</keyword>
<keyword evidence="2 3" id="KW-0081">Bacteriolytic enzyme</keyword>
<organism evidence="5 6">
    <name type="scientific">Pseudoduganella flava</name>
    <dbReference type="NCBI Taxonomy" id="871742"/>
    <lineage>
        <taxon>Bacteria</taxon>
        <taxon>Pseudomonadati</taxon>
        <taxon>Pseudomonadota</taxon>
        <taxon>Betaproteobacteria</taxon>
        <taxon>Burkholderiales</taxon>
        <taxon>Oxalobacteraceae</taxon>
        <taxon>Telluria group</taxon>
        <taxon>Pseudoduganella</taxon>
    </lineage>
</organism>
<dbReference type="EMBL" id="VLKW01000002">
    <property type="protein sequence ID" value="TWI50114.1"/>
    <property type="molecule type" value="Genomic_DNA"/>
</dbReference>
<evidence type="ECO:0000256" key="1">
    <source>
        <dbReference type="ARBA" id="ARBA00022529"/>
    </source>
</evidence>
<dbReference type="PANTHER" id="PTHR38107:SF3">
    <property type="entry name" value="LYSOZYME RRRD-RELATED"/>
    <property type="match status" value="1"/>
</dbReference>
<dbReference type="RefSeq" id="WP_229418665.1">
    <property type="nucleotide sequence ID" value="NZ_CP046904.1"/>
</dbReference>
<dbReference type="PANTHER" id="PTHR38107">
    <property type="match status" value="1"/>
</dbReference>
<dbReference type="GO" id="GO:0016998">
    <property type="term" value="P:cell wall macromolecule catabolic process"/>
    <property type="evidence" value="ECO:0007669"/>
    <property type="project" value="InterPro"/>
</dbReference>
<gene>
    <name evidence="5" type="ORF">IP92_01343</name>
</gene>
<dbReference type="EC" id="3.2.1.17" evidence="3"/>
<proteinExistence type="inferred from homology"/>
<dbReference type="GO" id="GO:0003796">
    <property type="term" value="F:lysozyme activity"/>
    <property type="evidence" value="ECO:0007669"/>
    <property type="project" value="UniProtKB-EC"/>
</dbReference>
<accession>A0A562Q0D8</accession>